<sequence>MGSKTHPRVVARLKRKKRIRGRIEGTPDRPRLTVYRSAKHIYAQVIDDTAGVTLAAASTLSPEFKNVDEELKGKIGAAEKVGQLVAKKALEKGIKRVVFDRNGFIYHGRVRALADGARAAGLEF</sequence>
<dbReference type="Gene3D" id="3.30.420.100">
    <property type="match status" value="1"/>
</dbReference>
<name>A0A1M4VUL2_9BACT</name>
<evidence type="ECO:0000256" key="5">
    <source>
        <dbReference type="ARBA" id="ARBA00023274"/>
    </source>
</evidence>
<dbReference type="Pfam" id="PF00861">
    <property type="entry name" value="Ribosomal_L18p"/>
    <property type="match status" value="1"/>
</dbReference>
<reference evidence="9" key="1">
    <citation type="submission" date="2016-11" db="EMBL/GenBank/DDBJ databases">
        <authorList>
            <person name="Varghese N."/>
            <person name="Submissions S."/>
        </authorList>
    </citation>
    <scope>NUCLEOTIDE SEQUENCE [LARGE SCALE GENOMIC DNA]</scope>
    <source>
        <strain evidence="9">DSM 9756</strain>
    </source>
</reference>
<organism evidence="8 9">
    <name type="scientific">Desulfacinum infernum DSM 9756</name>
    <dbReference type="NCBI Taxonomy" id="1121391"/>
    <lineage>
        <taxon>Bacteria</taxon>
        <taxon>Pseudomonadati</taxon>
        <taxon>Thermodesulfobacteriota</taxon>
        <taxon>Syntrophobacteria</taxon>
        <taxon>Syntrophobacterales</taxon>
        <taxon>Syntrophobacteraceae</taxon>
        <taxon>Desulfacinum</taxon>
    </lineage>
</organism>
<dbReference type="InterPro" id="IPR057268">
    <property type="entry name" value="Ribosomal_L18"/>
</dbReference>
<dbReference type="OrthoDB" id="9810939at2"/>
<proteinExistence type="inferred from homology"/>
<dbReference type="GO" id="GO:0008097">
    <property type="term" value="F:5S rRNA binding"/>
    <property type="evidence" value="ECO:0007669"/>
    <property type="project" value="TreeGrafter"/>
</dbReference>
<comment type="similarity">
    <text evidence="1 7">Belongs to the universal ribosomal protein uL18 family.</text>
</comment>
<gene>
    <name evidence="7" type="primary">rplR</name>
    <name evidence="8" type="ORF">SAMN02745206_00759</name>
</gene>
<dbReference type="GO" id="GO:0006412">
    <property type="term" value="P:translation"/>
    <property type="evidence" value="ECO:0007669"/>
    <property type="project" value="UniProtKB-UniRule"/>
</dbReference>
<dbReference type="PANTHER" id="PTHR12899:SF3">
    <property type="entry name" value="LARGE RIBOSOMAL SUBUNIT PROTEIN UL18M"/>
    <property type="match status" value="1"/>
</dbReference>
<evidence type="ECO:0000256" key="6">
    <source>
        <dbReference type="ARBA" id="ARBA00035197"/>
    </source>
</evidence>
<evidence type="ECO:0000256" key="3">
    <source>
        <dbReference type="ARBA" id="ARBA00022884"/>
    </source>
</evidence>
<dbReference type="GO" id="GO:0003735">
    <property type="term" value="F:structural constituent of ribosome"/>
    <property type="evidence" value="ECO:0007669"/>
    <property type="project" value="InterPro"/>
</dbReference>
<dbReference type="InterPro" id="IPR005484">
    <property type="entry name" value="Ribosomal_uL18_bac/plant/anim"/>
</dbReference>
<protein>
    <recommendedName>
        <fullName evidence="6 7">Large ribosomal subunit protein uL18</fullName>
    </recommendedName>
</protein>
<keyword evidence="9" id="KW-1185">Reference proteome</keyword>
<evidence type="ECO:0000256" key="4">
    <source>
        <dbReference type="ARBA" id="ARBA00022980"/>
    </source>
</evidence>
<dbReference type="GO" id="GO:0022625">
    <property type="term" value="C:cytosolic large ribosomal subunit"/>
    <property type="evidence" value="ECO:0007669"/>
    <property type="project" value="TreeGrafter"/>
</dbReference>
<dbReference type="CDD" id="cd00432">
    <property type="entry name" value="Ribosomal_L18_L5e"/>
    <property type="match status" value="1"/>
</dbReference>
<dbReference type="FunFam" id="3.30.420.100:FF:000001">
    <property type="entry name" value="50S ribosomal protein L18"/>
    <property type="match status" value="1"/>
</dbReference>
<keyword evidence="4 7" id="KW-0689">Ribosomal protein</keyword>
<dbReference type="HAMAP" id="MF_01337_B">
    <property type="entry name" value="Ribosomal_uL18_B"/>
    <property type="match status" value="1"/>
</dbReference>
<comment type="subunit">
    <text evidence="7">Part of the 50S ribosomal subunit; part of the 5S rRNA/L5/L18/L25 subcomplex. Contacts the 5S and 23S rRNAs.</text>
</comment>
<dbReference type="AlphaFoldDB" id="A0A1M4VUL2"/>
<keyword evidence="2 7" id="KW-0699">rRNA-binding</keyword>
<keyword evidence="3 7" id="KW-0694">RNA-binding</keyword>
<dbReference type="NCBIfam" id="TIGR00060">
    <property type="entry name" value="L18_bact"/>
    <property type="match status" value="1"/>
</dbReference>
<dbReference type="SUPFAM" id="SSF53137">
    <property type="entry name" value="Translational machinery components"/>
    <property type="match status" value="1"/>
</dbReference>
<comment type="function">
    <text evidence="7">This is one of the proteins that bind and probably mediate the attachment of the 5S RNA into the large ribosomal subunit, where it forms part of the central protuberance.</text>
</comment>
<evidence type="ECO:0000256" key="1">
    <source>
        <dbReference type="ARBA" id="ARBA00007116"/>
    </source>
</evidence>
<dbReference type="PANTHER" id="PTHR12899">
    <property type="entry name" value="39S RIBOSOMAL PROTEIN L18, MITOCHONDRIAL"/>
    <property type="match status" value="1"/>
</dbReference>
<accession>A0A1M4VUL2</accession>
<evidence type="ECO:0000313" key="9">
    <source>
        <dbReference type="Proteomes" id="UP000184076"/>
    </source>
</evidence>
<evidence type="ECO:0000313" key="8">
    <source>
        <dbReference type="EMBL" id="SHE72659.1"/>
    </source>
</evidence>
<dbReference type="InterPro" id="IPR004389">
    <property type="entry name" value="Ribosomal_uL18_bac-type"/>
</dbReference>
<dbReference type="STRING" id="1121391.SAMN02745206_00759"/>
<evidence type="ECO:0000256" key="2">
    <source>
        <dbReference type="ARBA" id="ARBA00022730"/>
    </source>
</evidence>
<dbReference type="EMBL" id="FQVB01000006">
    <property type="protein sequence ID" value="SHE72659.1"/>
    <property type="molecule type" value="Genomic_DNA"/>
</dbReference>
<dbReference type="RefSeq" id="WP_073037090.1">
    <property type="nucleotide sequence ID" value="NZ_FQVB01000006.1"/>
</dbReference>
<keyword evidence="5 7" id="KW-0687">Ribonucleoprotein</keyword>
<dbReference type="Proteomes" id="UP000184076">
    <property type="component" value="Unassembled WGS sequence"/>
</dbReference>
<evidence type="ECO:0000256" key="7">
    <source>
        <dbReference type="HAMAP-Rule" id="MF_01337"/>
    </source>
</evidence>